<accession>A0ABR3M1K5</accession>
<evidence type="ECO:0000256" key="2">
    <source>
        <dbReference type="SAM" id="MobiDB-lite"/>
    </source>
</evidence>
<keyword evidence="4" id="KW-1185">Reference proteome</keyword>
<organism evidence="3 4">
    <name type="scientific">Cirrhinus molitorella</name>
    <name type="common">mud carp</name>
    <dbReference type="NCBI Taxonomy" id="172907"/>
    <lineage>
        <taxon>Eukaryota</taxon>
        <taxon>Metazoa</taxon>
        <taxon>Chordata</taxon>
        <taxon>Craniata</taxon>
        <taxon>Vertebrata</taxon>
        <taxon>Euteleostomi</taxon>
        <taxon>Actinopterygii</taxon>
        <taxon>Neopterygii</taxon>
        <taxon>Teleostei</taxon>
        <taxon>Ostariophysi</taxon>
        <taxon>Cypriniformes</taxon>
        <taxon>Cyprinidae</taxon>
        <taxon>Labeoninae</taxon>
        <taxon>Labeonini</taxon>
        <taxon>Cirrhinus</taxon>
    </lineage>
</organism>
<evidence type="ECO:0000313" key="4">
    <source>
        <dbReference type="Proteomes" id="UP001558613"/>
    </source>
</evidence>
<proteinExistence type="predicted"/>
<dbReference type="Pfam" id="PF15388">
    <property type="entry name" value="FAM117"/>
    <property type="match status" value="1"/>
</dbReference>
<reference evidence="3 4" key="1">
    <citation type="submission" date="2023-09" db="EMBL/GenBank/DDBJ databases">
        <authorList>
            <person name="Wang M."/>
        </authorList>
    </citation>
    <scope>NUCLEOTIDE SEQUENCE [LARGE SCALE GENOMIC DNA]</scope>
    <source>
        <strain evidence="3">GT-2023</strain>
        <tissue evidence="3">Liver</tissue>
    </source>
</reference>
<sequence>MNTFSVLVLEFIIVFRARLRTKCNSISRLQPVSASVPVRWSDQTRASSFSSSRHSRSPSSSSSSSHAANMKQITKPSRIPSESHFITAGKARSASRQPPSLDKLPEQYLIGQWPREPYQPQASSMRDKATQTPGFWTEDGGEVNVHKRSASWGSADHLIEIAKLRQQLQRSLQGSRSIKEKEEVTQMNPAQSKRLSASSSNMVLSRPVICRMPSYSDCVNQELENVFICEDWGKEEEKALEVRDGGRAPVPPLHHSDLHTHSTETQISCSPCYCCSPAADAEKDYRCGSPLPQFSSSPKPNNSYMFNREPPEGCEKVKVFEDFM</sequence>
<feature type="compositionally biased region" description="Polar residues" evidence="2">
    <location>
        <begin position="185"/>
        <end position="198"/>
    </location>
</feature>
<feature type="compositionally biased region" description="Low complexity" evidence="2">
    <location>
        <begin position="47"/>
        <end position="66"/>
    </location>
</feature>
<evidence type="ECO:0000256" key="1">
    <source>
        <dbReference type="ARBA" id="ARBA00022553"/>
    </source>
</evidence>
<keyword evidence="1" id="KW-0597">Phosphoprotein</keyword>
<protein>
    <recommendedName>
        <fullName evidence="5">Glucocorticoid induced 1</fullName>
    </recommendedName>
</protein>
<dbReference type="InterPro" id="IPR026642">
    <property type="entry name" value="Glcci1/FAM117"/>
</dbReference>
<dbReference type="PANTHER" id="PTHR14972:SF3">
    <property type="entry name" value="GLUCOCORTICOID-INDUCED TRANSCRIPT 1 PROTEIN"/>
    <property type="match status" value="1"/>
</dbReference>
<evidence type="ECO:0000313" key="3">
    <source>
        <dbReference type="EMBL" id="KAL1258690.1"/>
    </source>
</evidence>
<evidence type="ECO:0008006" key="5">
    <source>
        <dbReference type="Google" id="ProtNLM"/>
    </source>
</evidence>
<name>A0ABR3M1K5_9TELE</name>
<gene>
    <name evidence="3" type="ORF">QQF64_009267</name>
</gene>
<dbReference type="EMBL" id="JAYMGO010000016">
    <property type="protein sequence ID" value="KAL1258690.1"/>
    <property type="molecule type" value="Genomic_DNA"/>
</dbReference>
<comment type="caution">
    <text evidence="3">The sequence shown here is derived from an EMBL/GenBank/DDBJ whole genome shotgun (WGS) entry which is preliminary data.</text>
</comment>
<dbReference type="PANTHER" id="PTHR14972">
    <property type="entry name" value="AGAP011572-PA"/>
    <property type="match status" value="1"/>
</dbReference>
<dbReference type="Proteomes" id="UP001558613">
    <property type="component" value="Unassembled WGS sequence"/>
</dbReference>
<feature type="region of interest" description="Disordered" evidence="2">
    <location>
        <begin position="174"/>
        <end position="198"/>
    </location>
</feature>
<feature type="region of interest" description="Disordered" evidence="2">
    <location>
        <begin position="46"/>
        <end position="82"/>
    </location>
</feature>